<dbReference type="GO" id="GO:0004252">
    <property type="term" value="F:serine-type endopeptidase activity"/>
    <property type="evidence" value="ECO:0007669"/>
    <property type="project" value="InterPro"/>
</dbReference>
<sequence>MSSRKFQLLGWIKGYFAEHGVSPATREMAAAIGVSTTRVRALLRRLEAEGLIIRLKGVERGIRLPEMADELSDAEIAIALVARGWKVNPATRSATGAFPDRNLPQLPPLVHIPDIEAGNGDDGKPD</sequence>
<dbReference type="EMBL" id="CP049109">
    <property type="protein sequence ID" value="QIG80088.1"/>
    <property type="molecule type" value="Genomic_DNA"/>
</dbReference>
<evidence type="ECO:0000313" key="2">
    <source>
        <dbReference type="EMBL" id="QIG80088.1"/>
    </source>
</evidence>
<evidence type="ECO:0000259" key="1">
    <source>
        <dbReference type="Pfam" id="PF01726"/>
    </source>
</evidence>
<dbReference type="SUPFAM" id="SSF46785">
    <property type="entry name" value="Winged helix' DNA-binding domain"/>
    <property type="match status" value="1"/>
</dbReference>
<dbReference type="Pfam" id="PF01726">
    <property type="entry name" value="LexA_DNA_bind"/>
    <property type="match status" value="1"/>
</dbReference>
<name>A0A6G6Y5T8_9SPHN</name>
<dbReference type="Proteomes" id="UP000501568">
    <property type="component" value="Chromosome"/>
</dbReference>
<gene>
    <name evidence="2" type="ORF">G5C33_10050</name>
</gene>
<dbReference type="KEGG" id="spzr:G5C33_10050"/>
<dbReference type="GO" id="GO:0006508">
    <property type="term" value="P:proteolysis"/>
    <property type="evidence" value="ECO:0007669"/>
    <property type="project" value="InterPro"/>
</dbReference>
<evidence type="ECO:0000313" key="3">
    <source>
        <dbReference type="Proteomes" id="UP000501568"/>
    </source>
</evidence>
<keyword evidence="3" id="KW-1185">Reference proteome</keyword>
<dbReference type="RefSeq" id="WP_165327091.1">
    <property type="nucleotide sequence ID" value="NZ_CP049109.1"/>
</dbReference>
<feature type="domain" description="LexA repressor DNA-binding" evidence="1">
    <location>
        <begin position="2"/>
        <end position="61"/>
    </location>
</feature>
<dbReference type="InterPro" id="IPR006199">
    <property type="entry name" value="LexA_DNA-bd_dom"/>
</dbReference>
<dbReference type="InterPro" id="IPR036390">
    <property type="entry name" value="WH_DNA-bd_sf"/>
</dbReference>
<dbReference type="InterPro" id="IPR036388">
    <property type="entry name" value="WH-like_DNA-bd_sf"/>
</dbReference>
<protein>
    <submittedName>
        <fullName evidence="2">GntR family transcriptional regulator</fullName>
    </submittedName>
</protein>
<reference evidence="2 3" key="1">
    <citation type="submission" date="2020-02" db="EMBL/GenBank/DDBJ databases">
        <authorList>
            <person name="Zheng R.K."/>
            <person name="Sun C.M."/>
        </authorList>
    </citation>
    <scope>NUCLEOTIDE SEQUENCE [LARGE SCALE GENOMIC DNA]</scope>
    <source>
        <strain evidence="3">zrk23</strain>
    </source>
</reference>
<dbReference type="AlphaFoldDB" id="A0A6G6Y5T8"/>
<proteinExistence type="predicted"/>
<dbReference type="Gene3D" id="1.10.10.10">
    <property type="entry name" value="Winged helix-like DNA-binding domain superfamily/Winged helix DNA-binding domain"/>
    <property type="match status" value="1"/>
</dbReference>
<organism evidence="2 3">
    <name type="scientific">Stakelama tenebrarum</name>
    <dbReference type="NCBI Taxonomy" id="2711215"/>
    <lineage>
        <taxon>Bacteria</taxon>
        <taxon>Pseudomonadati</taxon>
        <taxon>Pseudomonadota</taxon>
        <taxon>Alphaproteobacteria</taxon>
        <taxon>Sphingomonadales</taxon>
        <taxon>Sphingomonadaceae</taxon>
        <taxon>Stakelama</taxon>
    </lineage>
</organism>
<accession>A0A6G6Y5T8</accession>